<name>A0ABQ9EQJ6_TEGGR</name>
<accession>A0ABQ9EQJ6</accession>
<comment type="caution">
    <text evidence="6">The sequence shown here is derived from an EMBL/GenBank/DDBJ whole genome shotgun (WGS) entry which is preliminary data.</text>
</comment>
<keyword evidence="4 5" id="KW-0472">Membrane</keyword>
<dbReference type="Gene3D" id="1.20.1250.20">
    <property type="entry name" value="MFS general substrate transporter like domains"/>
    <property type="match status" value="1"/>
</dbReference>
<feature type="transmembrane region" description="Helical" evidence="5">
    <location>
        <begin position="122"/>
        <end position="144"/>
    </location>
</feature>
<evidence type="ECO:0000256" key="1">
    <source>
        <dbReference type="ARBA" id="ARBA00004141"/>
    </source>
</evidence>
<keyword evidence="2 5" id="KW-0812">Transmembrane</keyword>
<evidence type="ECO:0008006" key="8">
    <source>
        <dbReference type="Google" id="ProtNLM"/>
    </source>
</evidence>
<feature type="transmembrane region" description="Helical" evidence="5">
    <location>
        <begin position="231"/>
        <end position="252"/>
    </location>
</feature>
<organism evidence="6 7">
    <name type="scientific">Tegillarca granosa</name>
    <name type="common">Malaysian cockle</name>
    <name type="synonym">Anadara granosa</name>
    <dbReference type="NCBI Taxonomy" id="220873"/>
    <lineage>
        <taxon>Eukaryota</taxon>
        <taxon>Metazoa</taxon>
        <taxon>Spiralia</taxon>
        <taxon>Lophotrochozoa</taxon>
        <taxon>Mollusca</taxon>
        <taxon>Bivalvia</taxon>
        <taxon>Autobranchia</taxon>
        <taxon>Pteriomorphia</taxon>
        <taxon>Arcoida</taxon>
        <taxon>Arcoidea</taxon>
        <taxon>Arcidae</taxon>
        <taxon>Tegillarca</taxon>
    </lineage>
</organism>
<feature type="transmembrane region" description="Helical" evidence="5">
    <location>
        <begin position="199"/>
        <end position="219"/>
    </location>
</feature>
<dbReference type="EMBL" id="JARBDR010000793">
    <property type="protein sequence ID" value="KAJ8307493.1"/>
    <property type="molecule type" value="Genomic_DNA"/>
</dbReference>
<evidence type="ECO:0000313" key="6">
    <source>
        <dbReference type="EMBL" id="KAJ8307493.1"/>
    </source>
</evidence>
<protein>
    <recommendedName>
        <fullName evidence="8">Major facilitator superfamily (MFS) profile domain-containing protein</fullName>
    </recommendedName>
</protein>
<sequence length="295" mass="32991">MTCGISLMRERHVYSATAHTLPFSDMVIPESPRWLISKGQTGKANTILQNAAKMNKENVNFYYQRKETSLLQIIPLLKSSRLLGRLYFPECQTPTSLIMLKLITAMGYFGLTLNTGRLGGDVYINFLATIIVEFIGYLICMLLMDRVGRRPLLCGSTVLGALHWITILLSNVGKCGISAAFALMFVFTPEMFPTTNRSFILGLSNMVGRLGGMASPYIASLGQLIDTQFGRALPVIVFGCVMILCGLLSLLLPETMNRKLPENVQQAIELGEWRYAYFNSKSETYRVLYFTFNSN</sequence>
<evidence type="ECO:0000313" key="7">
    <source>
        <dbReference type="Proteomes" id="UP001217089"/>
    </source>
</evidence>
<proteinExistence type="predicted"/>
<dbReference type="SUPFAM" id="SSF103473">
    <property type="entry name" value="MFS general substrate transporter"/>
    <property type="match status" value="1"/>
</dbReference>
<keyword evidence="3 5" id="KW-1133">Transmembrane helix</keyword>
<comment type="subcellular location">
    <subcellularLocation>
        <location evidence="1">Membrane</location>
        <topology evidence="1">Multi-pass membrane protein</topology>
    </subcellularLocation>
</comment>
<dbReference type="Pfam" id="PF00083">
    <property type="entry name" value="Sugar_tr"/>
    <property type="match status" value="1"/>
</dbReference>
<feature type="transmembrane region" description="Helical" evidence="5">
    <location>
        <begin position="164"/>
        <end position="187"/>
    </location>
</feature>
<dbReference type="Proteomes" id="UP001217089">
    <property type="component" value="Unassembled WGS sequence"/>
</dbReference>
<gene>
    <name evidence="6" type="ORF">KUTeg_015577</name>
</gene>
<evidence type="ECO:0000256" key="3">
    <source>
        <dbReference type="ARBA" id="ARBA00022989"/>
    </source>
</evidence>
<evidence type="ECO:0000256" key="4">
    <source>
        <dbReference type="ARBA" id="ARBA00023136"/>
    </source>
</evidence>
<dbReference type="InterPro" id="IPR005828">
    <property type="entry name" value="MFS_sugar_transport-like"/>
</dbReference>
<reference evidence="6 7" key="1">
    <citation type="submission" date="2022-12" db="EMBL/GenBank/DDBJ databases">
        <title>Chromosome-level genome of Tegillarca granosa.</title>
        <authorList>
            <person name="Kim J."/>
        </authorList>
    </citation>
    <scope>NUCLEOTIDE SEQUENCE [LARGE SCALE GENOMIC DNA]</scope>
    <source>
        <strain evidence="6">Teg-2019</strain>
        <tissue evidence="6">Adductor muscle</tissue>
    </source>
</reference>
<evidence type="ECO:0000256" key="2">
    <source>
        <dbReference type="ARBA" id="ARBA00022692"/>
    </source>
</evidence>
<dbReference type="InterPro" id="IPR036259">
    <property type="entry name" value="MFS_trans_sf"/>
</dbReference>
<evidence type="ECO:0000256" key="5">
    <source>
        <dbReference type="SAM" id="Phobius"/>
    </source>
</evidence>
<dbReference type="PANTHER" id="PTHR24064">
    <property type="entry name" value="SOLUTE CARRIER FAMILY 22 MEMBER"/>
    <property type="match status" value="1"/>
</dbReference>
<keyword evidence="7" id="KW-1185">Reference proteome</keyword>